<feature type="region of interest" description="Disordered" evidence="1">
    <location>
        <begin position="1"/>
        <end position="37"/>
    </location>
</feature>
<comment type="caution">
    <text evidence="2">The sequence shown here is derived from an EMBL/GenBank/DDBJ whole genome shotgun (WGS) entry which is preliminary data.</text>
</comment>
<dbReference type="EMBL" id="LXQA011059584">
    <property type="protein sequence ID" value="MCI83125.1"/>
    <property type="molecule type" value="Genomic_DNA"/>
</dbReference>
<evidence type="ECO:0000313" key="2">
    <source>
        <dbReference type="EMBL" id="MCI83125.1"/>
    </source>
</evidence>
<accession>A0A392V8F8</accession>
<organism evidence="2 3">
    <name type="scientific">Trifolium medium</name>
    <dbReference type="NCBI Taxonomy" id="97028"/>
    <lineage>
        <taxon>Eukaryota</taxon>
        <taxon>Viridiplantae</taxon>
        <taxon>Streptophyta</taxon>
        <taxon>Embryophyta</taxon>
        <taxon>Tracheophyta</taxon>
        <taxon>Spermatophyta</taxon>
        <taxon>Magnoliopsida</taxon>
        <taxon>eudicotyledons</taxon>
        <taxon>Gunneridae</taxon>
        <taxon>Pentapetalae</taxon>
        <taxon>rosids</taxon>
        <taxon>fabids</taxon>
        <taxon>Fabales</taxon>
        <taxon>Fabaceae</taxon>
        <taxon>Papilionoideae</taxon>
        <taxon>50 kb inversion clade</taxon>
        <taxon>NPAAA clade</taxon>
        <taxon>Hologalegina</taxon>
        <taxon>IRL clade</taxon>
        <taxon>Trifolieae</taxon>
        <taxon>Trifolium</taxon>
    </lineage>
</organism>
<name>A0A392V8F8_9FABA</name>
<proteinExistence type="predicted"/>
<feature type="non-terminal residue" evidence="2">
    <location>
        <position position="1"/>
    </location>
</feature>
<sequence length="37" mass="3247">APAPSPSLLSPPAPPVGAPGPGGDASSPGPASAADEV</sequence>
<dbReference type="AlphaFoldDB" id="A0A392V8F8"/>
<protein>
    <submittedName>
        <fullName evidence="2">Uncharacterized protein</fullName>
    </submittedName>
</protein>
<dbReference type="Proteomes" id="UP000265520">
    <property type="component" value="Unassembled WGS sequence"/>
</dbReference>
<keyword evidence="3" id="KW-1185">Reference proteome</keyword>
<reference evidence="2 3" key="1">
    <citation type="journal article" date="2018" name="Front. Plant Sci.">
        <title>Red Clover (Trifolium pratense) and Zigzag Clover (T. medium) - A Picture of Genomic Similarities and Differences.</title>
        <authorList>
            <person name="Dluhosova J."/>
            <person name="Istvanek J."/>
            <person name="Nedelnik J."/>
            <person name="Repkova J."/>
        </authorList>
    </citation>
    <scope>NUCLEOTIDE SEQUENCE [LARGE SCALE GENOMIC DNA]</scope>
    <source>
        <strain evidence="3">cv. 10/8</strain>
        <tissue evidence="2">Leaf</tissue>
    </source>
</reference>
<evidence type="ECO:0000313" key="3">
    <source>
        <dbReference type="Proteomes" id="UP000265520"/>
    </source>
</evidence>
<evidence type="ECO:0000256" key="1">
    <source>
        <dbReference type="SAM" id="MobiDB-lite"/>
    </source>
</evidence>
<feature type="compositionally biased region" description="Pro residues" evidence="1">
    <location>
        <begin position="1"/>
        <end position="18"/>
    </location>
</feature>
<feature type="compositionally biased region" description="Low complexity" evidence="1">
    <location>
        <begin position="24"/>
        <end position="37"/>
    </location>
</feature>